<evidence type="ECO:0000313" key="5">
    <source>
        <dbReference type="Proteomes" id="UP000237441"/>
    </source>
</evidence>
<feature type="region of interest" description="Disordered" evidence="1">
    <location>
        <begin position="591"/>
        <end position="689"/>
    </location>
</feature>
<dbReference type="InterPro" id="IPR056687">
    <property type="entry name" value="DUF7785"/>
</dbReference>
<feature type="compositionally biased region" description="Low complexity" evidence="1">
    <location>
        <begin position="716"/>
        <end position="736"/>
    </location>
</feature>
<dbReference type="InterPro" id="IPR057199">
    <property type="entry name" value="DUF7877"/>
</dbReference>
<evidence type="ECO:0000259" key="2">
    <source>
        <dbReference type="Pfam" id="PF25009"/>
    </source>
</evidence>
<feature type="compositionally biased region" description="Low complexity" evidence="1">
    <location>
        <begin position="595"/>
        <end position="620"/>
    </location>
</feature>
<protein>
    <submittedName>
        <fullName evidence="4">Uncharacterized protein</fullName>
    </submittedName>
</protein>
<feature type="region of interest" description="Disordered" evidence="1">
    <location>
        <begin position="508"/>
        <end position="533"/>
    </location>
</feature>
<feature type="compositionally biased region" description="Polar residues" evidence="1">
    <location>
        <begin position="627"/>
        <end position="636"/>
    </location>
</feature>
<name>A0A2S7Y620_BEABA</name>
<comment type="caution">
    <text evidence="4">The sequence shown here is derived from an EMBL/GenBank/DDBJ whole genome shotgun (WGS) entry which is preliminary data.</text>
</comment>
<dbReference type="Pfam" id="PF25289">
    <property type="entry name" value="DUF7877"/>
    <property type="match status" value="1"/>
</dbReference>
<accession>A0A2S7Y620</accession>
<dbReference type="Pfam" id="PF25009">
    <property type="entry name" value="DUF7785"/>
    <property type="match status" value="1"/>
</dbReference>
<feature type="compositionally biased region" description="Low complexity" evidence="1">
    <location>
        <begin position="63"/>
        <end position="74"/>
    </location>
</feature>
<proteinExistence type="predicted"/>
<feature type="region of interest" description="Disordered" evidence="1">
    <location>
        <begin position="17"/>
        <end position="105"/>
    </location>
</feature>
<dbReference type="EMBL" id="JRHA01000003">
    <property type="protein sequence ID" value="PQK11616.1"/>
    <property type="molecule type" value="Genomic_DNA"/>
</dbReference>
<feature type="compositionally biased region" description="Polar residues" evidence="1">
    <location>
        <begin position="873"/>
        <end position="888"/>
    </location>
</feature>
<evidence type="ECO:0000256" key="1">
    <source>
        <dbReference type="SAM" id="MobiDB-lite"/>
    </source>
</evidence>
<dbReference type="OrthoDB" id="5354458at2759"/>
<feature type="region of interest" description="Disordered" evidence="1">
    <location>
        <begin position="872"/>
        <end position="915"/>
    </location>
</feature>
<feature type="compositionally biased region" description="Polar residues" evidence="1">
    <location>
        <begin position="508"/>
        <end position="519"/>
    </location>
</feature>
<feature type="compositionally biased region" description="Polar residues" evidence="1">
    <location>
        <begin position="761"/>
        <end position="792"/>
    </location>
</feature>
<sequence length="915" mass="100539">MKKVWRRTPIHFFSTLQNPRNRVSRSTPAFESSPAAALPIDRRDELRIMAQPSPLQPSANGVSSTSPDPPSDNSHQSIPSKRKRDDDGDEASAQHPETTATFDDWAGKNSEELLKYFHQVLISLDNDKAILTRVLPESKIDQEPQVKRQKSAELSTRSTISDKFVAKSYKTIDDVAADVALAVDEALKDVDAQGNPKEAVRMREFKRKALKFAAQEKAYPQIKAESQPESEKAFQEGSSVLSIVGFAPQERRLFSSLPISEDVDFSDVALPAGVSIATVARSNQQVATRTLGELFGSHRALPPLNPPKQPKTQAKGTTIDFYHPEPTNARTNCYFNTKLSSGYYLDYSNAIPSSQTVPKQRERAESLAGKKPSMSELETSEVESLFRGAFSSFAPCKDDSAAIVPSSVAGRIWWQRSGQQLFERMLDIEFYGDKQSKEPDTGSSTDEIDEAAIQDAIDHWDETAIDPSLDDVLGTRSKADKDTDDILTEVSDLIETLSSYQRIRNLTLPNSQNRQSSDPVTGDMLATAAPEPSEEEVATYEMLKSQLTLIIKTLPPFAVAKLNGDQLDDLLISTKIQVRTDDYQGTMEEDEAGVQARLRAQQQQQQQQHQQQQVAQGARQPPQPQRTSSAGGQFPNQYPAAAQYGTPGRTPQPQQYYRPGSQPGFQPQRNATPQQPRPPQPNQYTRSNGYAGNQYATQLAKAQTPYGHQNMPQYANQQRQQFAQAPQPQPGTPNAAGYHQYQPPPQQGVAPTANYPGYTNGAPQQLPQVQLQRHMSPPDQQQRQIYSQSPNMQTQQRYTTPTPQPGTPAQGGRYAAGANQSGYSQSPGLTGYHTVISEAQQQRILEQAKARVAAGGQPGGYSNVALAAARASIANQQKPQTPTGQRSSTPVLPPHRVTPVPVPPIPGTTSQPSPQ</sequence>
<feature type="domain" description="DUF7877" evidence="3">
    <location>
        <begin position="110"/>
        <end position="213"/>
    </location>
</feature>
<organism evidence="4 5">
    <name type="scientific">Beauveria bassiana</name>
    <name type="common">White muscardine disease fungus</name>
    <name type="synonym">Tritirachium shiotae</name>
    <dbReference type="NCBI Taxonomy" id="176275"/>
    <lineage>
        <taxon>Eukaryota</taxon>
        <taxon>Fungi</taxon>
        <taxon>Dikarya</taxon>
        <taxon>Ascomycota</taxon>
        <taxon>Pezizomycotina</taxon>
        <taxon>Sordariomycetes</taxon>
        <taxon>Hypocreomycetidae</taxon>
        <taxon>Hypocreales</taxon>
        <taxon>Cordycipitaceae</taxon>
        <taxon>Beauveria</taxon>
    </lineage>
</organism>
<evidence type="ECO:0000259" key="3">
    <source>
        <dbReference type="Pfam" id="PF25289"/>
    </source>
</evidence>
<gene>
    <name evidence="4" type="ORF">BB8028_0003g02400</name>
</gene>
<feature type="domain" description="DUF7785" evidence="2">
    <location>
        <begin position="480"/>
        <end position="578"/>
    </location>
</feature>
<dbReference type="AlphaFoldDB" id="A0A2S7Y620"/>
<dbReference type="Proteomes" id="UP000237441">
    <property type="component" value="Unassembled WGS sequence"/>
</dbReference>
<evidence type="ECO:0000313" key="4">
    <source>
        <dbReference type="EMBL" id="PQK11616.1"/>
    </source>
</evidence>
<feature type="region of interest" description="Disordered" evidence="1">
    <location>
        <begin position="716"/>
        <end position="826"/>
    </location>
</feature>
<feature type="compositionally biased region" description="Polar residues" evidence="1">
    <location>
        <begin position="17"/>
        <end position="30"/>
    </location>
</feature>
<feature type="compositionally biased region" description="Low complexity" evidence="1">
    <location>
        <begin position="793"/>
        <end position="812"/>
    </location>
</feature>
<reference evidence="4 5" key="1">
    <citation type="submission" date="2016-07" db="EMBL/GenBank/DDBJ databases">
        <title>Comparative genomics of the entomopathogenic fungus Beauveria bassiana.</title>
        <authorList>
            <person name="Valero Jimenez C.A."/>
            <person name="Zwaan B.J."/>
            <person name="Van Kan J.A."/>
            <person name="Takken W."/>
            <person name="Debets A.J."/>
            <person name="Schoustra S.E."/>
            <person name="Koenraadt C.J."/>
        </authorList>
    </citation>
    <scope>NUCLEOTIDE SEQUENCE [LARGE SCALE GENOMIC DNA]</scope>
    <source>
        <strain evidence="4 5">ARSEF 8028</strain>
    </source>
</reference>